<name>A0A840UXU9_9BACT</name>
<reference evidence="1 2" key="1">
    <citation type="submission" date="2020-08" db="EMBL/GenBank/DDBJ databases">
        <title>Genomic Encyclopedia of Type Strains, Phase IV (KMG-IV): sequencing the most valuable type-strain genomes for metagenomic binning, comparative biology and taxonomic classification.</title>
        <authorList>
            <person name="Goeker M."/>
        </authorList>
    </citation>
    <scope>NUCLEOTIDE SEQUENCE [LARGE SCALE GENOMIC DNA]</scope>
    <source>
        <strain evidence="1 2">YC6886</strain>
    </source>
</reference>
<dbReference type="AlphaFoldDB" id="A0A840UXU9"/>
<evidence type="ECO:0000313" key="1">
    <source>
        <dbReference type="EMBL" id="MBB5350555.1"/>
    </source>
</evidence>
<keyword evidence="2" id="KW-1185">Reference proteome</keyword>
<dbReference type="RefSeq" id="WP_184015947.1">
    <property type="nucleotide sequence ID" value="NZ_JACHFD010000003.1"/>
</dbReference>
<evidence type="ECO:0000313" key="2">
    <source>
        <dbReference type="Proteomes" id="UP000557717"/>
    </source>
</evidence>
<dbReference type="Proteomes" id="UP000557717">
    <property type="component" value="Unassembled WGS sequence"/>
</dbReference>
<proteinExistence type="predicted"/>
<accession>A0A840UXU9</accession>
<dbReference type="EMBL" id="JACHFD010000003">
    <property type="protein sequence ID" value="MBB5350555.1"/>
    <property type="molecule type" value="Genomic_DNA"/>
</dbReference>
<gene>
    <name evidence="1" type="ORF">HNR46_000783</name>
</gene>
<organism evidence="1 2">
    <name type="scientific">Haloferula luteola</name>
    <dbReference type="NCBI Taxonomy" id="595692"/>
    <lineage>
        <taxon>Bacteria</taxon>
        <taxon>Pseudomonadati</taxon>
        <taxon>Verrucomicrobiota</taxon>
        <taxon>Verrucomicrobiia</taxon>
        <taxon>Verrucomicrobiales</taxon>
        <taxon>Verrucomicrobiaceae</taxon>
        <taxon>Haloferula</taxon>
    </lineage>
</organism>
<protein>
    <submittedName>
        <fullName evidence="1">Uncharacterized protein</fullName>
    </submittedName>
</protein>
<sequence length="472" mass="52769">MKILRTVLGMGCLALPIAAQDEGALLEKDEVLPAAEKVEPLPMSPMEVEMASRVESESGQFGVSGGDAAVRGSVALQAESVRASFLKLLGAEATEKPLPIEILLYGKAGDPPKARPLAYELRFTPDHFLLRIHVDLSRGLDHDRLDSAVLSGLLFDRALAGVKPGALDSPLRAPSWLLVGLEEAQEWADGRGDRRLYEGVFKQKGRFEIDALLSMTNDQHERLDGVSKSIFRVQSGALVMALLGQSGGKAAFVEMCDEAARYGGEFPMLLRRHFPELNLSEKSLVKWWSLTLAKLSEAPLSEAMGIAETEKRLEEALVLQYFTDEGVRHQVPILDWKSLPTLGDAARMEVVRPVQDSLSHLSYRCFPSYRPLILDYQRWLVSWASGEKEPQPLLMEMEETREIMTQRALRARDYLDFVEIHDAHELSGSFDDFMELKREIDRNVRVPRKDRITRYLDAMQRATGSEVRASAP</sequence>
<comment type="caution">
    <text evidence="1">The sequence shown here is derived from an EMBL/GenBank/DDBJ whole genome shotgun (WGS) entry which is preliminary data.</text>
</comment>